<evidence type="ECO:0000313" key="2">
    <source>
        <dbReference type="Proteomes" id="UP000092445"/>
    </source>
</evidence>
<organism evidence="1 2">
    <name type="scientific">Glossina pallidipes</name>
    <name type="common">Tsetse fly</name>
    <dbReference type="NCBI Taxonomy" id="7398"/>
    <lineage>
        <taxon>Eukaryota</taxon>
        <taxon>Metazoa</taxon>
        <taxon>Ecdysozoa</taxon>
        <taxon>Arthropoda</taxon>
        <taxon>Hexapoda</taxon>
        <taxon>Insecta</taxon>
        <taxon>Pterygota</taxon>
        <taxon>Neoptera</taxon>
        <taxon>Endopterygota</taxon>
        <taxon>Diptera</taxon>
        <taxon>Brachycera</taxon>
        <taxon>Muscomorpha</taxon>
        <taxon>Hippoboscoidea</taxon>
        <taxon>Glossinidae</taxon>
        <taxon>Glossina</taxon>
    </lineage>
</organism>
<reference evidence="1" key="2">
    <citation type="submission" date="2020-05" db="UniProtKB">
        <authorList>
            <consortium name="EnsemblMetazoa"/>
        </authorList>
    </citation>
    <scope>IDENTIFICATION</scope>
    <source>
        <strain evidence="1">IAEA</strain>
    </source>
</reference>
<sequence length="112" mass="12978">MGTLVLTEKLAMALERFLDVTIYSSSQHGLKNSKKSFARFRNSLCPPNLQQISRVVCWEVPYRSLFCFHKKVQHRDAVDKQTNRETQMLIKNIYAGSTLRSVLKQNNKNFNA</sequence>
<reference evidence="2" key="1">
    <citation type="submission" date="2014-03" db="EMBL/GenBank/DDBJ databases">
        <authorList>
            <person name="Aksoy S."/>
            <person name="Warren W."/>
            <person name="Wilson R.K."/>
        </authorList>
    </citation>
    <scope>NUCLEOTIDE SEQUENCE [LARGE SCALE GENOMIC DNA]</scope>
    <source>
        <strain evidence="2">IAEA</strain>
    </source>
</reference>
<dbReference type="EnsemblMetazoa" id="GPAI005043-RA">
    <property type="protein sequence ID" value="GPAI005043-PA"/>
    <property type="gene ID" value="GPAI005043"/>
</dbReference>
<name>A0A1A9Z650_GLOPL</name>
<dbReference type="VEuPathDB" id="VectorBase:GPAI005043"/>
<dbReference type="AlphaFoldDB" id="A0A1A9Z650"/>
<dbReference type="Proteomes" id="UP000092445">
    <property type="component" value="Unassembled WGS sequence"/>
</dbReference>
<evidence type="ECO:0000313" key="1">
    <source>
        <dbReference type="EnsemblMetazoa" id="GPAI005043-PA"/>
    </source>
</evidence>
<proteinExistence type="predicted"/>
<keyword evidence="2" id="KW-1185">Reference proteome</keyword>
<protein>
    <submittedName>
        <fullName evidence="1">Uncharacterized protein</fullName>
    </submittedName>
</protein>
<accession>A0A1A9Z650</accession>